<proteinExistence type="predicted"/>
<dbReference type="EMBL" id="JAFICZ010000001">
    <property type="protein sequence ID" value="MBP1296209.1"/>
    <property type="molecule type" value="Genomic_DNA"/>
</dbReference>
<sequence length="81" mass="9265">MLAPNDVHDPRQIIGQDRECHLGGYFWEGFGEEVCRSHAGLDRAERMLDGLTTLAHSLWVCIKALLHSLEQMLIWQYGQAE</sequence>
<comment type="caution">
    <text evidence="1">The sequence shown here is derived from an EMBL/GenBank/DDBJ whole genome shotgun (WGS) entry which is preliminary data.</text>
</comment>
<reference evidence="1" key="1">
    <citation type="submission" date="2021-02" db="EMBL/GenBank/DDBJ databases">
        <title>Genomic Encyclopedia of Type Strains, Phase IV (KMG-V): Genome sequencing to study the core and pangenomes of soil and plant-associated prokaryotes.</title>
        <authorList>
            <person name="Whitman W."/>
        </authorList>
    </citation>
    <scope>NUCLEOTIDE SEQUENCE</scope>
    <source>
        <strain evidence="1">USDA 406</strain>
    </source>
</reference>
<dbReference type="Proteomes" id="UP000673383">
    <property type="component" value="Unassembled WGS sequence"/>
</dbReference>
<name>A0A8I1Y7I2_BRAEL</name>
<dbReference type="AlphaFoldDB" id="A0A8I1Y7I2"/>
<organism evidence="1 2">
    <name type="scientific">Bradyrhizobium elkanii</name>
    <dbReference type="NCBI Taxonomy" id="29448"/>
    <lineage>
        <taxon>Bacteria</taxon>
        <taxon>Pseudomonadati</taxon>
        <taxon>Pseudomonadota</taxon>
        <taxon>Alphaproteobacteria</taxon>
        <taxon>Hyphomicrobiales</taxon>
        <taxon>Nitrobacteraceae</taxon>
        <taxon>Bradyrhizobium</taxon>
    </lineage>
</organism>
<evidence type="ECO:0000313" key="1">
    <source>
        <dbReference type="EMBL" id="MBP1296209.1"/>
    </source>
</evidence>
<evidence type="ECO:0000313" key="2">
    <source>
        <dbReference type="Proteomes" id="UP000673383"/>
    </source>
</evidence>
<gene>
    <name evidence="1" type="ORF">JOH49_005962</name>
</gene>
<protein>
    <submittedName>
        <fullName evidence="1">Uncharacterized protein</fullName>
    </submittedName>
</protein>
<accession>A0A8I1Y7I2</accession>